<evidence type="ECO:0000313" key="1">
    <source>
        <dbReference type="EMBL" id="EJT99950.1"/>
    </source>
</evidence>
<organism evidence="1 2">
    <name type="scientific">Dacryopinax primogenitus (strain DJM 731)</name>
    <name type="common">Brown rot fungus</name>
    <dbReference type="NCBI Taxonomy" id="1858805"/>
    <lineage>
        <taxon>Eukaryota</taxon>
        <taxon>Fungi</taxon>
        <taxon>Dikarya</taxon>
        <taxon>Basidiomycota</taxon>
        <taxon>Agaricomycotina</taxon>
        <taxon>Dacrymycetes</taxon>
        <taxon>Dacrymycetales</taxon>
        <taxon>Dacrymycetaceae</taxon>
        <taxon>Dacryopinax</taxon>
    </lineage>
</organism>
<reference evidence="1 2" key="1">
    <citation type="journal article" date="2012" name="Science">
        <title>The Paleozoic origin of enzymatic lignin decomposition reconstructed from 31 fungal genomes.</title>
        <authorList>
            <person name="Floudas D."/>
            <person name="Binder M."/>
            <person name="Riley R."/>
            <person name="Barry K."/>
            <person name="Blanchette R.A."/>
            <person name="Henrissat B."/>
            <person name="Martinez A.T."/>
            <person name="Otillar R."/>
            <person name="Spatafora J.W."/>
            <person name="Yadav J.S."/>
            <person name="Aerts A."/>
            <person name="Benoit I."/>
            <person name="Boyd A."/>
            <person name="Carlson A."/>
            <person name="Copeland A."/>
            <person name="Coutinho P.M."/>
            <person name="de Vries R.P."/>
            <person name="Ferreira P."/>
            <person name="Findley K."/>
            <person name="Foster B."/>
            <person name="Gaskell J."/>
            <person name="Glotzer D."/>
            <person name="Gorecki P."/>
            <person name="Heitman J."/>
            <person name="Hesse C."/>
            <person name="Hori C."/>
            <person name="Igarashi K."/>
            <person name="Jurgens J.A."/>
            <person name="Kallen N."/>
            <person name="Kersten P."/>
            <person name="Kohler A."/>
            <person name="Kuees U."/>
            <person name="Kumar T.K.A."/>
            <person name="Kuo A."/>
            <person name="LaButti K."/>
            <person name="Larrondo L.F."/>
            <person name="Lindquist E."/>
            <person name="Ling A."/>
            <person name="Lombard V."/>
            <person name="Lucas S."/>
            <person name="Lundell T."/>
            <person name="Martin R."/>
            <person name="McLaughlin D.J."/>
            <person name="Morgenstern I."/>
            <person name="Morin E."/>
            <person name="Murat C."/>
            <person name="Nagy L.G."/>
            <person name="Nolan M."/>
            <person name="Ohm R.A."/>
            <person name="Patyshakuliyeva A."/>
            <person name="Rokas A."/>
            <person name="Ruiz-Duenas F.J."/>
            <person name="Sabat G."/>
            <person name="Salamov A."/>
            <person name="Samejima M."/>
            <person name="Schmutz J."/>
            <person name="Slot J.C."/>
            <person name="St John F."/>
            <person name="Stenlid J."/>
            <person name="Sun H."/>
            <person name="Sun S."/>
            <person name="Syed K."/>
            <person name="Tsang A."/>
            <person name="Wiebenga A."/>
            <person name="Young D."/>
            <person name="Pisabarro A."/>
            <person name="Eastwood D.C."/>
            <person name="Martin F."/>
            <person name="Cullen D."/>
            <person name="Grigoriev I.V."/>
            <person name="Hibbett D.S."/>
        </authorList>
    </citation>
    <scope>NUCLEOTIDE SEQUENCE [LARGE SCALE GENOMIC DNA]</scope>
    <source>
        <strain evidence="1 2">DJM-731 SS1</strain>
    </source>
</reference>
<dbReference type="RefSeq" id="XP_040626848.1">
    <property type="nucleotide sequence ID" value="XM_040773262.1"/>
</dbReference>
<evidence type="ECO:0000313" key="2">
    <source>
        <dbReference type="Proteomes" id="UP000030653"/>
    </source>
</evidence>
<dbReference type="GeneID" id="63688324"/>
<proteinExistence type="predicted"/>
<keyword evidence="2" id="KW-1185">Reference proteome</keyword>
<dbReference type="HOGENOM" id="CLU_1917011_0_0_1"/>
<dbReference type="EMBL" id="JH795868">
    <property type="protein sequence ID" value="EJT99950.1"/>
    <property type="molecule type" value="Genomic_DNA"/>
</dbReference>
<dbReference type="Proteomes" id="UP000030653">
    <property type="component" value="Unassembled WGS sequence"/>
</dbReference>
<gene>
    <name evidence="1" type="ORF">DACRYDRAFT_23485</name>
</gene>
<sequence>MRCLYSAKGDGMLVLRPSTQAGQNVIAASTTAASPPDSGELYFTHSSTNNQSILVILLAVEWKLHDPVANAAQAVFTLATTQRHWAALGIRDEVAFALLGNATELRVLGRTQDDTGVSCIKQCRRTGLRVLH</sequence>
<dbReference type="AlphaFoldDB" id="M5FRU3"/>
<protein>
    <submittedName>
        <fullName evidence="1">Uncharacterized protein</fullName>
    </submittedName>
</protein>
<accession>M5FRU3</accession>
<name>M5FRU3_DACPD</name>